<dbReference type="PROSITE" id="PS50006">
    <property type="entry name" value="FHA_DOMAIN"/>
    <property type="match status" value="1"/>
</dbReference>
<evidence type="ECO:0000256" key="1">
    <source>
        <dbReference type="SAM" id="MobiDB-lite"/>
    </source>
</evidence>
<evidence type="ECO:0000259" key="3">
    <source>
        <dbReference type="PROSITE" id="PS50006"/>
    </source>
</evidence>
<feature type="region of interest" description="Disordered" evidence="1">
    <location>
        <begin position="1"/>
        <end position="35"/>
    </location>
</feature>
<feature type="compositionally biased region" description="Low complexity" evidence="1">
    <location>
        <begin position="474"/>
        <end position="488"/>
    </location>
</feature>
<protein>
    <submittedName>
        <fullName evidence="4">5760_t:CDS:1</fullName>
    </submittedName>
</protein>
<dbReference type="OrthoDB" id="687730at2759"/>
<reference evidence="4" key="1">
    <citation type="submission" date="2021-06" db="EMBL/GenBank/DDBJ databases">
        <authorList>
            <person name="Kallberg Y."/>
            <person name="Tangrot J."/>
            <person name="Rosling A."/>
        </authorList>
    </citation>
    <scope>NUCLEOTIDE SEQUENCE</scope>
    <source>
        <strain evidence="4">IA702</strain>
    </source>
</reference>
<evidence type="ECO:0000256" key="2">
    <source>
        <dbReference type="SAM" id="Phobius"/>
    </source>
</evidence>
<feature type="region of interest" description="Disordered" evidence="1">
    <location>
        <begin position="174"/>
        <end position="498"/>
    </location>
</feature>
<feature type="compositionally biased region" description="Polar residues" evidence="1">
    <location>
        <begin position="321"/>
        <end position="343"/>
    </location>
</feature>
<feature type="domain" description="FHA" evidence="3">
    <location>
        <begin position="64"/>
        <end position="122"/>
    </location>
</feature>
<sequence>MASQQHQTTPVPITTNRHIISTDRPHSSSTNSTSNKTLKISLEPLNDSVYFATKVLTFGSGQEIRIGRVSGSRNQREARTDNGVFVCDVMSREHALLKEMNGRICIKDLRSTHGTFVNGERVQQEPRYLKHADIITFGHSVRRNQNLYKHLSARVLYPPQEGNQQILPPQHLQGVKRDNANGSENSHVKTNETDHNTKPSKHATDSKSDKERTTNIKLNVTSDRAKEKSPGPSEVHNNLLQIPTLSPERGDGKEPEKPIEETRIEHVEDRKDGHDLESEPPAPQKSDVAFGKSSGGTSEAAEKSKHVSTPNPYASIPIQPYPSSYHTTSSRAENISQQKSQLTLDVDTTLGVSTSDTKSSASKTTSAASSVKNAQPIAQNDEQPVKKIKKSTKGRSRSVKGKKEAKELPTNKTHTSAAATTTPESQDKSSEQSPTPPSPELTPVNAHSSDSNSFPPPVLTPASSTLISMTVPPKSTSKSTQASSSGKRSYSETEQDDVQVLQNKLEDARRRVKRAKVGDFGLAIVSAVTAFIGAGLGVTYLAGQ</sequence>
<feature type="compositionally biased region" description="Polar residues" evidence="1">
    <location>
        <begin position="410"/>
        <end position="424"/>
    </location>
</feature>
<feature type="compositionally biased region" description="Polar residues" evidence="1">
    <location>
        <begin position="1"/>
        <end position="19"/>
    </location>
</feature>
<feature type="compositionally biased region" description="Polar residues" evidence="1">
    <location>
        <begin position="235"/>
        <end position="244"/>
    </location>
</feature>
<dbReference type="Proteomes" id="UP000789572">
    <property type="component" value="Unassembled WGS sequence"/>
</dbReference>
<evidence type="ECO:0000313" key="4">
    <source>
        <dbReference type="EMBL" id="CAG8519020.1"/>
    </source>
</evidence>
<keyword evidence="2" id="KW-0472">Membrane</keyword>
<evidence type="ECO:0000313" key="5">
    <source>
        <dbReference type="Proteomes" id="UP000789572"/>
    </source>
</evidence>
<gene>
    <name evidence="4" type="ORF">POCULU_LOCUS3470</name>
</gene>
<keyword evidence="5" id="KW-1185">Reference proteome</keyword>
<dbReference type="AlphaFoldDB" id="A0A9N9A6Q1"/>
<dbReference type="SMART" id="SM00240">
    <property type="entry name" value="FHA"/>
    <property type="match status" value="1"/>
</dbReference>
<organism evidence="4 5">
    <name type="scientific">Paraglomus occultum</name>
    <dbReference type="NCBI Taxonomy" id="144539"/>
    <lineage>
        <taxon>Eukaryota</taxon>
        <taxon>Fungi</taxon>
        <taxon>Fungi incertae sedis</taxon>
        <taxon>Mucoromycota</taxon>
        <taxon>Glomeromycotina</taxon>
        <taxon>Glomeromycetes</taxon>
        <taxon>Paraglomerales</taxon>
        <taxon>Paraglomeraceae</taxon>
        <taxon>Paraglomus</taxon>
    </lineage>
</organism>
<feature type="compositionally biased region" description="Basic and acidic residues" evidence="1">
    <location>
        <begin position="248"/>
        <end position="277"/>
    </location>
</feature>
<accession>A0A9N9A6Q1</accession>
<dbReference type="InterPro" id="IPR000253">
    <property type="entry name" value="FHA_dom"/>
</dbReference>
<dbReference type="Pfam" id="PF00498">
    <property type="entry name" value="FHA"/>
    <property type="match status" value="1"/>
</dbReference>
<keyword evidence="2" id="KW-1133">Transmembrane helix</keyword>
<proteinExistence type="predicted"/>
<name>A0A9N9A6Q1_9GLOM</name>
<dbReference type="SUPFAM" id="SSF49879">
    <property type="entry name" value="SMAD/FHA domain"/>
    <property type="match status" value="1"/>
</dbReference>
<feature type="compositionally biased region" description="Basic and acidic residues" evidence="1">
    <location>
        <begin position="186"/>
        <end position="214"/>
    </location>
</feature>
<dbReference type="Gene3D" id="2.60.200.20">
    <property type="match status" value="1"/>
</dbReference>
<dbReference type="EMBL" id="CAJVPJ010000385">
    <property type="protein sequence ID" value="CAG8519020.1"/>
    <property type="molecule type" value="Genomic_DNA"/>
</dbReference>
<feature type="compositionally biased region" description="Basic residues" evidence="1">
    <location>
        <begin position="386"/>
        <end position="400"/>
    </location>
</feature>
<dbReference type="InterPro" id="IPR008984">
    <property type="entry name" value="SMAD_FHA_dom_sf"/>
</dbReference>
<feature type="compositionally biased region" description="Polar residues" evidence="1">
    <location>
        <begin position="371"/>
        <end position="382"/>
    </location>
</feature>
<feature type="transmembrane region" description="Helical" evidence="2">
    <location>
        <begin position="520"/>
        <end position="542"/>
    </location>
</feature>
<comment type="caution">
    <text evidence="4">The sequence shown here is derived from an EMBL/GenBank/DDBJ whole genome shotgun (WGS) entry which is preliminary data.</text>
</comment>
<feature type="compositionally biased region" description="Low complexity" evidence="1">
    <location>
        <begin position="353"/>
        <end position="370"/>
    </location>
</feature>
<keyword evidence="2" id="KW-0812">Transmembrane</keyword>